<dbReference type="RefSeq" id="WP_230001940.1">
    <property type="nucleotide sequence ID" value="NZ_CP087134.1"/>
</dbReference>
<comment type="caution">
    <text evidence="2">The sequence shown here is derived from an EMBL/GenBank/DDBJ whole genome shotgun (WGS) entry which is preliminary data.</text>
</comment>
<protein>
    <submittedName>
        <fullName evidence="2">Uncharacterized protein</fullName>
    </submittedName>
</protein>
<gene>
    <name evidence="2" type="ORF">SGQ83_07610</name>
</gene>
<dbReference type="Proteomes" id="UP001273350">
    <property type="component" value="Unassembled WGS sequence"/>
</dbReference>
<name>A0ABU4RBJ9_9FLAO</name>
<evidence type="ECO:0000256" key="1">
    <source>
        <dbReference type="SAM" id="SignalP"/>
    </source>
</evidence>
<sequence>MQKKILLLLLFNFFFGALAFSQKCDCEKYNTFIELAKKQNAVKNYKEANKLFKQAFENTDFALGTDLNLALKVADQTEDKIWMEQIAIKLAKGGIPLLFFKKFENYKWYKQFNEQFPEYQKLYNANFNLKFKADLIDLEKFDKEINTHYHQWRTKEHDYAIEILVSEMKAVSLRFQNMVEKYGFPTERKVGYNYVRKNIEDLPTAILLTHIYQRGELLYKDQLKELVCNGNLSPGCAQQLQTVRGFGNSTGIEQEMEVRKLKYRK</sequence>
<feature type="signal peptide" evidence="1">
    <location>
        <begin position="1"/>
        <end position="19"/>
    </location>
</feature>
<keyword evidence="3" id="KW-1185">Reference proteome</keyword>
<dbReference type="EMBL" id="JAWXVI010000004">
    <property type="protein sequence ID" value="MDX6189208.1"/>
    <property type="molecule type" value="Genomic_DNA"/>
</dbReference>
<organism evidence="2 3">
    <name type="scientific">Flavobacterium cupriresistens</name>
    <dbReference type="NCBI Taxonomy" id="2893885"/>
    <lineage>
        <taxon>Bacteria</taxon>
        <taxon>Pseudomonadati</taxon>
        <taxon>Bacteroidota</taxon>
        <taxon>Flavobacteriia</taxon>
        <taxon>Flavobacteriales</taxon>
        <taxon>Flavobacteriaceae</taxon>
        <taxon>Flavobacterium</taxon>
    </lineage>
</organism>
<reference evidence="2 3" key="1">
    <citation type="submission" date="2023-11" db="EMBL/GenBank/DDBJ databases">
        <title>Unpublished Manusciprt.</title>
        <authorList>
            <person name="Saticioglu I.B."/>
            <person name="Ay H."/>
            <person name="Ajmi N."/>
            <person name="Altun S."/>
            <person name="Duman M."/>
        </authorList>
    </citation>
    <scope>NUCLEOTIDE SEQUENCE [LARGE SCALE GENOMIC DNA]</scope>
    <source>
        <strain evidence="2 3">Fl-318</strain>
    </source>
</reference>
<accession>A0ABU4RBJ9</accession>
<evidence type="ECO:0000313" key="3">
    <source>
        <dbReference type="Proteomes" id="UP001273350"/>
    </source>
</evidence>
<feature type="chain" id="PRO_5045372142" evidence="1">
    <location>
        <begin position="20"/>
        <end position="265"/>
    </location>
</feature>
<proteinExistence type="predicted"/>
<keyword evidence="1" id="KW-0732">Signal</keyword>
<evidence type="ECO:0000313" key="2">
    <source>
        <dbReference type="EMBL" id="MDX6189208.1"/>
    </source>
</evidence>